<evidence type="ECO:0000313" key="5">
    <source>
        <dbReference type="Proteomes" id="UP000002358"/>
    </source>
</evidence>
<dbReference type="InterPro" id="IPR007999">
    <property type="entry name" value="DUF745"/>
</dbReference>
<evidence type="ECO:0000256" key="3">
    <source>
        <dbReference type="SAM" id="SignalP"/>
    </source>
</evidence>
<dbReference type="PROSITE" id="PS51257">
    <property type="entry name" value="PROKAR_LIPOPROTEIN"/>
    <property type="match status" value="1"/>
</dbReference>
<dbReference type="PANTHER" id="PTHR37161">
    <property type="entry name" value="HDC10475"/>
    <property type="match status" value="1"/>
</dbReference>
<protein>
    <submittedName>
        <fullName evidence="4">Uncharacterized protein</fullName>
    </submittedName>
</protein>
<dbReference type="EnsemblMetazoa" id="XM_008215411">
    <property type="protein sequence ID" value="XP_008213633"/>
    <property type="gene ID" value="LOC100123080"/>
</dbReference>
<keyword evidence="5" id="KW-1185">Reference proteome</keyword>
<feature type="coiled-coil region" evidence="1">
    <location>
        <begin position="29"/>
        <end position="69"/>
    </location>
</feature>
<evidence type="ECO:0000313" key="4">
    <source>
        <dbReference type="EnsemblMetazoa" id="XP_008213633"/>
    </source>
</evidence>
<dbReference type="InParanoid" id="A0A7M7H8G9"/>
<dbReference type="AlphaFoldDB" id="A0A7M7H8G9"/>
<feature type="signal peptide" evidence="3">
    <location>
        <begin position="1"/>
        <end position="26"/>
    </location>
</feature>
<keyword evidence="3" id="KW-0732">Signal</keyword>
<feature type="chain" id="PRO_5029895447" evidence="3">
    <location>
        <begin position="27"/>
        <end position="475"/>
    </location>
</feature>
<evidence type="ECO:0000256" key="1">
    <source>
        <dbReference type="SAM" id="Coils"/>
    </source>
</evidence>
<name>A0A7M7H8G9_NASVI</name>
<reference evidence="4" key="1">
    <citation type="submission" date="2021-01" db="UniProtKB">
        <authorList>
            <consortium name="EnsemblMetazoa"/>
        </authorList>
    </citation>
    <scope>IDENTIFICATION</scope>
</reference>
<sequence length="475" mass="51690">MRVVEMMRRVVLLMVLGMACLVRADALTIIEHAQERQDQQDQQRELEELQEAQQLQQEQQLQQQQQLQQHLQRHPLLNESDLPKVLAKKSIQDEEEIQAAEAYEFEYIPESSPDYDSSQNLEIEPLASASHDDHHDHHPKVGYSVGGPLVTIAQGAAQQAHNFEKNQPAAAAQAAYVAKNRLGQSAGLSAATAAAAFAGKQIIYRGLEQQAYNAHRALESEKLQLQVAQRAATAAAHAAQQAMHQVQVITTALNAAQATSEHASAAASAAAGELAAQTAMVGAAKARLQAIEDQLHHARIDFEAARAANFKAAHAAQVAQNNAAAAAAHAAEVANAIHHHHDHGHGHGHHHHHDHGHKHHGHHHHDHHDHHHHHHHEHHSGKLQQADDDDDEDHDHNESVAIPISKSGSSGLGSTLSSSTGIEPLEVTTVVPGDRDTDRNGRAQHTVPTEHSAPLATVASISKDELYDAYDSYPY</sequence>
<organism evidence="4 5">
    <name type="scientific">Nasonia vitripennis</name>
    <name type="common">Parasitic wasp</name>
    <dbReference type="NCBI Taxonomy" id="7425"/>
    <lineage>
        <taxon>Eukaryota</taxon>
        <taxon>Metazoa</taxon>
        <taxon>Ecdysozoa</taxon>
        <taxon>Arthropoda</taxon>
        <taxon>Hexapoda</taxon>
        <taxon>Insecta</taxon>
        <taxon>Pterygota</taxon>
        <taxon>Neoptera</taxon>
        <taxon>Endopterygota</taxon>
        <taxon>Hymenoptera</taxon>
        <taxon>Apocrita</taxon>
        <taxon>Proctotrupomorpha</taxon>
        <taxon>Chalcidoidea</taxon>
        <taxon>Pteromalidae</taxon>
        <taxon>Pteromalinae</taxon>
        <taxon>Nasonia</taxon>
    </lineage>
</organism>
<keyword evidence="1" id="KW-0175">Coiled coil</keyword>
<feature type="compositionally biased region" description="Basic residues" evidence="2">
    <location>
        <begin position="340"/>
        <end position="381"/>
    </location>
</feature>
<feature type="compositionally biased region" description="Low complexity" evidence="2">
    <location>
        <begin position="407"/>
        <end position="421"/>
    </location>
</feature>
<feature type="region of interest" description="Disordered" evidence="2">
    <location>
        <begin position="340"/>
        <end position="446"/>
    </location>
</feature>
<dbReference type="KEGG" id="nvi:100123080"/>
<accession>A0A7M7H8G9</accession>
<dbReference type="Pfam" id="PF05335">
    <property type="entry name" value="DUF745"/>
    <property type="match status" value="1"/>
</dbReference>
<dbReference type="Proteomes" id="UP000002358">
    <property type="component" value="Chromosome 3"/>
</dbReference>
<proteinExistence type="predicted"/>
<dbReference type="OrthoDB" id="8197027at2759"/>
<dbReference type="SMR" id="A0A7M7H8G9"/>
<gene>
    <name evidence="4" type="primary">100123080</name>
</gene>
<dbReference type="PANTHER" id="PTHR37161:SF3">
    <property type="entry name" value="HDC10475"/>
    <property type="match status" value="1"/>
</dbReference>
<evidence type="ECO:0000256" key="2">
    <source>
        <dbReference type="SAM" id="MobiDB-lite"/>
    </source>
</evidence>